<feature type="domain" description="Type 4 fimbrial biogenesis protein PilX N-terminal" evidence="2">
    <location>
        <begin position="8"/>
        <end position="58"/>
    </location>
</feature>
<reference evidence="3 4" key="1">
    <citation type="journal article" date="2024" name="Chem. Sci.">
        <title>Discovery of megapolipeptins by genome mining of a Burkholderiales bacteria collection.</title>
        <authorList>
            <person name="Paulo B.S."/>
            <person name="Recchia M.J.J."/>
            <person name="Lee S."/>
            <person name="Fergusson C.H."/>
            <person name="Romanowski S.B."/>
            <person name="Hernandez A."/>
            <person name="Krull N."/>
            <person name="Liu D.Y."/>
            <person name="Cavanagh H."/>
            <person name="Bos A."/>
            <person name="Gray C.A."/>
            <person name="Murphy B.T."/>
            <person name="Linington R.G."/>
            <person name="Eustaquio A.S."/>
        </authorList>
    </citation>
    <scope>NUCLEOTIDE SEQUENCE [LARGE SCALE GENOMIC DNA]</scope>
    <source>
        <strain evidence="3 4">RL21-008-BIB-B</strain>
    </source>
</reference>
<name>A0ABW8ZHB9_9BURK</name>
<organism evidence="3 4">
    <name type="scientific">Herbaspirillum rhizosphaerae</name>
    <dbReference type="NCBI Taxonomy" id="346179"/>
    <lineage>
        <taxon>Bacteria</taxon>
        <taxon>Pseudomonadati</taxon>
        <taxon>Pseudomonadota</taxon>
        <taxon>Betaproteobacteria</taxon>
        <taxon>Burkholderiales</taxon>
        <taxon>Oxalobacteraceae</taxon>
        <taxon>Herbaspirillum</taxon>
    </lineage>
</organism>
<evidence type="ECO:0000259" key="2">
    <source>
        <dbReference type="Pfam" id="PF14341"/>
    </source>
</evidence>
<accession>A0ABW8ZHB9</accession>
<evidence type="ECO:0000259" key="1">
    <source>
        <dbReference type="Pfam" id="PF13681"/>
    </source>
</evidence>
<dbReference type="RefSeq" id="WP_408170659.1">
    <property type="nucleotide sequence ID" value="NZ_JAQQFR010000026.1"/>
</dbReference>
<dbReference type="InterPro" id="IPR025746">
    <property type="entry name" value="PilX_N_dom"/>
</dbReference>
<keyword evidence="4" id="KW-1185">Reference proteome</keyword>
<dbReference type="EMBL" id="JAQQFR010000026">
    <property type="protein sequence ID" value="MFL9881354.1"/>
    <property type="molecule type" value="Genomic_DNA"/>
</dbReference>
<evidence type="ECO:0000313" key="4">
    <source>
        <dbReference type="Proteomes" id="UP001629214"/>
    </source>
</evidence>
<dbReference type="Pfam" id="PF14341">
    <property type="entry name" value="PilX_N"/>
    <property type="match status" value="1"/>
</dbReference>
<evidence type="ECO:0000313" key="3">
    <source>
        <dbReference type="EMBL" id="MFL9881354.1"/>
    </source>
</evidence>
<gene>
    <name evidence="3" type="ORF">PQR63_23355</name>
</gene>
<sequence length="210" mass="22881">MMRRHRQSGASLLIALIMLIVVMLLGVTAARMSLMNEKSSRSDRDRQIAFEAAEAALRDAELDLSAGSAHSANVRGQMDAFPALPGRCHESGPFAGLCRAGNTPLWASFNMLAPTPWIDYGRYSAQHFPYGAASLAARPPRYLIELITVGKSAASASAVQRLRVTAVGFGSRESTQVVLQSIYTIHAAPDSPYKPPVRISWREIGNWQEI</sequence>
<protein>
    <submittedName>
        <fullName evidence="3">PilX N-terminal domain-containing pilus assembly protein</fullName>
    </submittedName>
</protein>
<comment type="caution">
    <text evidence="3">The sequence shown here is derived from an EMBL/GenBank/DDBJ whole genome shotgun (WGS) entry which is preliminary data.</text>
</comment>
<feature type="domain" description="PilX/PilW C-terminal" evidence="1">
    <location>
        <begin position="96"/>
        <end position="184"/>
    </location>
</feature>
<dbReference type="Pfam" id="PF13681">
    <property type="entry name" value="PilX"/>
    <property type="match status" value="1"/>
</dbReference>
<proteinExistence type="predicted"/>
<dbReference type="Proteomes" id="UP001629214">
    <property type="component" value="Unassembled WGS sequence"/>
</dbReference>
<dbReference type="InterPro" id="IPR025205">
    <property type="entry name" value="PilX/PilW_C"/>
</dbReference>